<comment type="similarity">
    <text evidence="2">Belongs to the universal ribosomal protein uS7 family.</text>
</comment>
<name>A0A0U1M407_TALIS</name>
<evidence type="ECO:0000256" key="5">
    <source>
        <dbReference type="ARBA" id="ARBA00023274"/>
    </source>
</evidence>
<keyword evidence="11" id="KW-1185">Reference proteome</keyword>
<dbReference type="InterPro" id="IPR036823">
    <property type="entry name" value="Ribosomal_uS7_dom_sf"/>
</dbReference>
<evidence type="ECO:0000259" key="9">
    <source>
        <dbReference type="Pfam" id="PF00177"/>
    </source>
</evidence>
<dbReference type="InterPro" id="IPR000235">
    <property type="entry name" value="Ribosomal_uS7"/>
</dbReference>
<accession>A0A0U1M407</accession>
<dbReference type="EMBL" id="CVMT01000007">
    <property type="protein sequence ID" value="CRG90297.1"/>
    <property type="molecule type" value="Genomic_DNA"/>
</dbReference>
<keyword evidence="3" id="KW-0689">Ribosomal protein</keyword>
<dbReference type="InterPro" id="IPR023798">
    <property type="entry name" value="Ribosomal_uS7_dom"/>
</dbReference>
<dbReference type="FunFam" id="1.10.455.10:FF:000006">
    <property type="entry name" value="37S ribosomal protein S7, mitochondrial"/>
    <property type="match status" value="1"/>
</dbReference>
<dbReference type="GO" id="GO:0006412">
    <property type="term" value="P:translation"/>
    <property type="evidence" value="ECO:0007669"/>
    <property type="project" value="InterPro"/>
</dbReference>
<dbReference type="InterPro" id="IPR047988">
    <property type="entry name" value="Ribosomal_uS7m_fungi"/>
</dbReference>
<dbReference type="AlphaFoldDB" id="A0A0U1M407"/>
<evidence type="ECO:0000256" key="7">
    <source>
        <dbReference type="ARBA" id="ARBA00039306"/>
    </source>
</evidence>
<organism evidence="10 11">
    <name type="scientific">Talaromyces islandicus</name>
    <name type="common">Penicillium islandicum</name>
    <dbReference type="NCBI Taxonomy" id="28573"/>
    <lineage>
        <taxon>Eukaryota</taxon>
        <taxon>Fungi</taxon>
        <taxon>Dikarya</taxon>
        <taxon>Ascomycota</taxon>
        <taxon>Pezizomycotina</taxon>
        <taxon>Eurotiomycetes</taxon>
        <taxon>Eurotiomycetidae</taxon>
        <taxon>Eurotiales</taxon>
        <taxon>Trichocomaceae</taxon>
        <taxon>Talaromyces</taxon>
        <taxon>Talaromyces sect. Islandici</taxon>
    </lineage>
</organism>
<reference evidence="10 11" key="1">
    <citation type="submission" date="2015-04" db="EMBL/GenBank/DDBJ databases">
        <authorList>
            <person name="Syromyatnikov M.Y."/>
            <person name="Popov V.N."/>
        </authorList>
    </citation>
    <scope>NUCLEOTIDE SEQUENCE [LARGE SCALE GENOMIC DNA]</scope>
    <source>
        <strain evidence="10">WF-38-12</strain>
    </source>
</reference>
<dbReference type="SUPFAM" id="SSF47973">
    <property type="entry name" value="Ribosomal protein S7"/>
    <property type="match status" value="1"/>
</dbReference>
<evidence type="ECO:0000256" key="8">
    <source>
        <dbReference type="SAM" id="MobiDB-lite"/>
    </source>
</evidence>
<feature type="compositionally biased region" description="Polar residues" evidence="8">
    <location>
        <begin position="56"/>
        <end position="65"/>
    </location>
</feature>
<dbReference type="STRING" id="28573.A0A0U1M407"/>
<dbReference type="OrthoDB" id="9972728at2759"/>
<protein>
    <recommendedName>
        <fullName evidence="7">Small ribosomal subunit protein uS7m</fullName>
    </recommendedName>
</protein>
<evidence type="ECO:0000256" key="6">
    <source>
        <dbReference type="ARBA" id="ARBA00037226"/>
    </source>
</evidence>
<evidence type="ECO:0000256" key="4">
    <source>
        <dbReference type="ARBA" id="ARBA00023128"/>
    </source>
</evidence>
<keyword evidence="4" id="KW-0496">Mitochondrion</keyword>
<dbReference type="PANTHER" id="PTHR11205">
    <property type="entry name" value="RIBOSOMAL PROTEIN S7"/>
    <property type="match status" value="1"/>
</dbReference>
<sequence>MAPRLNLFATRNVLRHITQSSSSTAASRWNTTRASLGSLSSSTKQCLNAPQIRRQAYSSSSKQADQQQVPEEEQQPKGPSQDTLPDVSHEAAAMDKILSGKKCDGNAPGSPELEQGTPIDEILKRDKDALKYAPKVLRDQAKKGTRSFSTSARLFQQNVQQPAAENPGDASVEIVENMIMTATDQAIERNPGLKFDMPDRLAKTEHFKHRYDPVVEQFTKLMMEDGKLSLAQKNMEIILNHLRTSSPPKLDARRRLLTALPSPQLPLNPVVYLNILVDSVAPLIKIRQQKGLTGGGASVPMPVPLSVRQRRRTAIVWILSAADKRKDGQWAMRVANELTSVAEGRSGVWEKREQVHKIGVAGRTNLQLAARR</sequence>
<dbReference type="CDD" id="cd14868">
    <property type="entry name" value="uS7_Mitochondria_Fungi"/>
    <property type="match status" value="1"/>
</dbReference>
<dbReference type="Proteomes" id="UP000054383">
    <property type="component" value="Unassembled WGS sequence"/>
</dbReference>
<dbReference type="OMA" id="HRYDPVV"/>
<keyword evidence="5" id="KW-0687">Ribonucleoprotein</keyword>
<dbReference type="Pfam" id="PF00177">
    <property type="entry name" value="Ribosomal_S7"/>
    <property type="match status" value="1"/>
</dbReference>
<proteinExistence type="inferred from homology"/>
<evidence type="ECO:0000256" key="2">
    <source>
        <dbReference type="ARBA" id="ARBA00007151"/>
    </source>
</evidence>
<feature type="region of interest" description="Disordered" evidence="8">
    <location>
        <begin position="100"/>
        <end position="120"/>
    </location>
</feature>
<comment type="function">
    <text evidence="6">Component of the mitochondrial ribosome (mitoribosome), a dedicated translation machinery responsible for the synthesis of mitochondrial genome-encoded proteins, including at least some of the essential transmembrane subunits of the mitochondrial respiratory chain. The mitoribosomes are attached to the mitochondrial inner membrane and translation products are cotranslationally integrated into the membrane.</text>
</comment>
<comment type="subcellular location">
    <subcellularLocation>
        <location evidence="1">Mitochondrion</location>
    </subcellularLocation>
</comment>
<evidence type="ECO:0000313" key="10">
    <source>
        <dbReference type="EMBL" id="CRG90297.1"/>
    </source>
</evidence>
<gene>
    <name evidence="10" type="ORF">PISL3812_07340</name>
</gene>
<evidence type="ECO:0000313" key="11">
    <source>
        <dbReference type="Proteomes" id="UP000054383"/>
    </source>
</evidence>
<feature type="region of interest" description="Disordered" evidence="8">
    <location>
        <begin position="54"/>
        <end position="87"/>
    </location>
</feature>
<dbReference type="Gene3D" id="1.10.455.10">
    <property type="entry name" value="Ribosomal protein S7 domain"/>
    <property type="match status" value="1"/>
</dbReference>
<dbReference type="GO" id="GO:0005739">
    <property type="term" value="C:mitochondrion"/>
    <property type="evidence" value="ECO:0007669"/>
    <property type="project" value="UniProtKB-SubCell"/>
</dbReference>
<evidence type="ECO:0000256" key="1">
    <source>
        <dbReference type="ARBA" id="ARBA00004173"/>
    </source>
</evidence>
<evidence type="ECO:0000256" key="3">
    <source>
        <dbReference type="ARBA" id="ARBA00022980"/>
    </source>
</evidence>
<dbReference type="GO" id="GO:0005840">
    <property type="term" value="C:ribosome"/>
    <property type="evidence" value="ECO:0007669"/>
    <property type="project" value="UniProtKB-KW"/>
</dbReference>
<feature type="domain" description="Small ribosomal subunit protein uS7" evidence="9">
    <location>
        <begin position="210"/>
        <end position="363"/>
    </location>
</feature>
<dbReference type="GO" id="GO:1990904">
    <property type="term" value="C:ribonucleoprotein complex"/>
    <property type="evidence" value="ECO:0007669"/>
    <property type="project" value="UniProtKB-KW"/>
</dbReference>